<protein>
    <submittedName>
        <fullName evidence="2">Uncharacterized protein</fullName>
    </submittedName>
</protein>
<dbReference type="EMBL" id="ML143560">
    <property type="protein sequence ID" value="TBU22030.1"/>
    <property type="molecule type" value="Genomic_DNA"/>
</dbReference>
<dbReference type="AlphaFoldDB" id="A0A4Q9M520"/>
<dbReference type="OrthoDB" id="3262664at2759"/>
<reference evidence="2" key="1">
    <citation type="submission" date="2019-01" db="EMBL/GenBank/DDBJ databases">
        <title>Draft genome sequences of three monokaryotic isolates of the white-rot basidiomycete fungus Dichomitus squalens.</title>
        <authorList>
            <consortium name="DOE Joint Genome Institute"/>
            <person name="Lopez S.C."/>
            <person name="Andreopoulos B."/>
            <person name="Pangilinan J."/>
            <person name="Lipzen A."/>
            <person name="Riley R."/>
            <person name="Ahrendt S."/>
            <person name="Ng V."/>
            <person name="Barry K."/>
            <person name="Daum C."/>
            <person name="Grigoriev I.V."/>
            <person name="Hilden K.S."/>
            <person name="Makela M.R."/>
            <person name="de Vries R.P."/>
        </authorList>
    </citation>
    <scope>NUCLEOTIDE SEQUENCE [LARGE SCALE GENOMIC DNA]</scope>
    <source>
        <strain evidence="2">OM18370.1</strain>
    </source>
</reference>
<accession>A0A4Q9M520</accession>
<name>A0A4Q9M520_9APHY</name>
<evidence type="ECO:0000313" key="2">
    <source>
        <dbReference type="EMBL" id="TBU22030.1"/>
    </source>
</evidence>
<feature type="region of interest" description="Disordered" evidence="1">
    <location>
        <begin position="41"/>
        <end position="60"/>
    </location>
</feature>
<organism evidence="2">
    <name type="scientific">Dichomitus squalens</name>
    <dbReference type="NCBI Taxonomy" id="114155"/>
    <lineage>
        <taxon>Eukaryota</taxon>
        <taxon>Fungi</taxon>
        <taxon>Dikarya</taxon>
        <taxon>Basidiomycota</taxon>
        <taxon>Agaricomycotina</taxon>
        <taxon>Agaricomycetes</taxon>
        <taxon>Polyporales</taxon>
        <taxon>Polyporaceae</taxon>
        <taxon>Dichomitus</taxon>
    </lineage>
</organism>
<dbReference type="Proteomes" id="UP000292957">
    <property type="component" value="Unassembled WGS sequence"/>
</dbReference>
<feature type="compositionally biased region" description="Polar residues" evidence="1">
    <location>
        <begin position="121"/>
        <end position="131"/>
    </location>
</feature>
<feature type="region of interest" description="Disordered" evidence="1">
    <location>
        <begin position="109"/>
        <end position="140"/>
    </location>
</feature>
<sequence>MSSVDDLVASLNANHIGQEAMELAALQAQLQQALLSQQMAHNASRSGPLNSPVMRTPSASISLDPSEAACVRHNSVSSTKMRCSIDETPESDDMDEDERMVEDLLLASPASPSTSSAPFSRTPQSSVSGVSHSPAHRPRKTSLSVHMIPLDHSHHELPSPNTSLFTTTDPFYLASLQNAHSHAPSSSVFAQAGRPSAHSPFLKHHMSYSSFGHGYQSVAPDHQPHHNMFAATAAAFSS</sequence>
<evidence type="ECO:0000256" key="1">
    <source>
        <dbReference type="SAM" id="MobiDB-lite"/>
    </source>
</evidence>
<proteinExistence type="predicted"/>
<gene>
    <name evidence="2" type="ORF">BD311DRAFT_826142</name>
</gene>
<feature type="compositionally biased region" description="Low complexity" evidence="1">
    <location>
        <begin position="109"/>
        <end position="120"/>
    </location>
</feature>